<accession>A0A6C0KJL3</accession>
<proteinExistence type="predicted"/>
<dbReference type="EMBL" id="MN740902">
    <property type="protein sequence ID" value="QHU17366.1"/>
    <property type="molecule type" value="Genomic_DNA"/>
</dbReference>
<evidence type="ECO:0000313" key="1">
    <source>
        <dbReference type="EMBL" id="QHU17366.1"/>
    </source>
</evidence>
<dbReference type="AlphaFoldDB" id="A0A6C0KJL3"/>
<sequence length="205" mass="24273">MVDGYRSIPMLSESQISMVRNIFKGDDENLKVETRAILAYHYMPWVHRFCGDFAQKHRVMGDKVLVNELYQSGYLGFMESLENYNGAVKIPYYSGKYIHGRLCKVMRLRGQLRTYELVSYAQRWKLEYGGLMGHGDENLVSKIKAIMMDAPTEYKQWFFARYDCETLKPRGSVMDTCNRMNCSHETYRRKMKKINQYVREKMRTC</sequence>
<name>A0A6C0KJL3_9ZZZZ</name>
<dbReference type="Gene3D" id="1.10.1740.10">
    <property type="match status" value="1"/>
</dbReference>
<evidence type="ECO:0008006" key="2">
    <source>
        <dbReference type="Google" id="ProtNLM"/>
    </source>
</evidence>
<protein>
    <recommendedName>
        <fullName evidence="2">Sigma-70 region domain containing protein</fullName>
    </recommendedName>
</protein>
<reference evidence="1" key="1">
    <citation type="journal article" date="2020" name="Nature">
        <title>Giant virus diversity and host interactions through global metagenomics.</title>
        <authorList>
            <person name="Schulz F."/>
            <person name="Roux S."/>
            <person name="Paez-Espino D."/>
            <person name="Jungbluth S."/>
            <person name="Walsh D.A."/>
            <person name="Denef V.J."/>
            <person name="McMahon K.D."/>
            <person name="Konstantinidis K.T."/>
            <person name="Eloe-Fadrosh E.A."/>
            <person name="Kyrpides N.C."/>
            <person name="Woyke T."/>
        </authorList>
    </citation>
    <scope>NUCLEOTIDE SEQUENCE</scope>
    <source>
        <strain evidence="1">GVMAG-S-3300012000-57</strain>
    </source>
</reference>
<organism evidence="1">
    <name type="scientific">viral metagenome</name>
    <dbReference type="NCBI Taxonomy" id="1070528"/>
    <lineage>
        <taxon>unclassified sequences</taxon>
        <taxon>metagenomes</taxon>
        <taxon>organismal metagenomes</taxon>
    </lineage>
</organism>